<keyword evidence="3" id="KW-1185">Reference proteome</keyword>
<feature type="region of interest" description="Disordered" evidence="1">
    <location>
        <begin position="1"/>
        <end position="22"/>
    </location>
</feature>
<reference evidence="3" key="1">
    <citation type="submission" date="2014-09" db="EMBL/GenBank/DDBJ databases">
        <authorList>
            <person name="Sharma Rahul"/>
            <person name="Thines Marco"/>
        </authorList>
    </citation>
    <scope>NUCLEOTIDE SEQUENCE [LARGE SCALE GENOMIC DNA]</scope>
</reference>
<dbReference type="RefSeq" id="XP_024576135.1">
    <property type="nucleotide sequence ID" value="XM_024725349.1"/>
</dbReference>
<feature type="compositionally biased region" description="Basic and acidic residues" evidence="1">
    <location>
        <begin position="1"/>
        <end position="11"/>
    </location>
</feature>
<organism evidence="2 3">
    <name type="scientific">Plasmopara halstedii</name>
    <name type="common">Downy mildew of sunflower</name>
    <dbReference type="NCBI Taxonomy" id="4781"/>
    <lineage>
        <taxon>Eukaryota</taxon>
        <taxon>Sar</taxon>
        <taxon>Stramenopiles</taxon>
        <taxon>Oomycota</taxon>
        <taxon>Peronosporomycetes</taxon>
        <taxon>Peronosporales</taxon>
        <taxon>Peronosporaceae</taxon>
        <taxon>Plasmopara</taxon>
    </lineage>
</organism>
<protein>
    <submittedName>
        <fullName evidence="2">Uncharacterized protein</fullName>
    </submittedName>
</protein>
<evidence type="ECO:0000256" key="1">
    <source>
        <dbReference type="SAM" id="MobiDB-lite"/>
    </source>
</evidence>
<accession>A0A0P1AH17</accession>
<sequence length="81" mass="9052">MITTTRVDRRSHPVVANPTRDDSQVLTLPEDLSSLSKVRSLKPTTLTLTLAILNVNLTTEAEQPAVGDSSEERRIYRVYVD</sequence>
<proteinExistence type="predicted"/>
<dbReference type="AlphaFoldDB" id="A0A0P1AH17"/>
<dbReference type="EMBL" id="CCYD01000442">
    <property type="protein sequence ID" value="CEG39766.1"/>
    <property type="molecule type" value="Genomic_DNA"/>
</dbReference>
<name>A0A0P1AH17_PLAHL</name>
<dbReference type="GeneID" id="36405057"/>
<evidence type="ECO:0000313" key="2">
    <source>
        <dbReference type="EMBL" id="CEG39766.1"/>
    </source>
</evidence>
<evidence type="ECO:0000313" key="3">
    <source>
        <dbReference type="Proteomes" id="UP000054928"/>
    </source>
</evidence>
<dbReference type="Proteomes" id="UP000054928">
    <property type="component" value="Unassembled WGS sequence"/>
</dbReference>